<dbReference type="AlphaFoldDB" id="A0A1B0B417"/>
<dbReference type="EMBL" id="JXJN01008149">
    <property type="status" value="NOT_ANNOTATED_CDS"/>
    <property type="molecule type" value="Genomic_DNA"/>
</dbReference>
<feature type="region of interest" description="Disordered" evidence="1">
    <location>
        <begin position="22"/>
        <end position="51"/>
    </location>
</feature>
<dbReference type="EnsemblMetazoa" id="GPPI018175-RA">
    <property type="protein sequence ID" value="GPPI018175-PA"/>
    <property type="gene ID" value="GPPI018175"/>
</dbReference>
<feature type="compositionally biased region" description="Polar residues" evidence="1">
    <location>
        <begin position="40"/>
        <end position="50"/>
    </location>
</feature>
<evidence type="ECO:0000313" key="3">
    <source>
        <dbReference type="Proteomes" id="UP000092460"/>
    </source>
</evidence>
<organism evidence="2 3">
    <name type="scientific">Glossina palpalis gambiensis</name>
    <dbReference type="NCBI Taxonomy" id="67801"/>
    <lineage>
        <taxon>Eukaryota</taxon>
        <taxon>Metazoa</taxon>
        <taxon>Ecdysozoa</taxon>
        <taxon>Arthropoda</taxon>
        <taxon>Hexapoda</taxon>
        <taxon>Insecta</taxon>
        <taxon>Pterygota</taxon>
        <taxon>Neoptera</taxon>
        <taxon>Endopterygota</taxon>
        <taxon>Diptera</taxon>
        <taxon>Brachycera</taxon>
        <taxon>Muscomorpha</taxon>
        <taxon>Hippoboscoidea</taxon>
        <taxon>Glossinidae</taxon>
        <taxon>Glossina</taxon>
    </lineage>
</organism>
<dbReference type="VEuPathDB" id="VectorBase:GPPI018175"/>
<reference evidence="2" key="2">
    <citation type="submission" date="2020-05" db="UniProtKB">
        <authorList>
            <consortium name="EnsemblMetazoa"/>
        </authorList>
    </citation>
    <scope>IDENTIFICATION</scope>
    <source>
        <strain evidence="2">IAEA</strain>
    </source>
</reference>
<protein>
    <submittedName>
        <fullName evidence="2">Uncharacterized protein</fullName>
    </submittedName>
</protein>
<dbReference type="Proteomes" id="UP000092460">
    <property type="component" value="Unassembled WGS sequence"/>
</dbReference>
<sequence length="63" mass="7115">MLKPIRYLLYCFNVQLKPSTINRTYPDDNTHTPEKKVADSPQTTEIADNDSSLTSIESIISSL</sequence>
<evidence type="ECO:0000313" key="2">
    <source>
        <dbReference type="EnsemblMetazoa" id="GPPI018175-PA"/>
    </source>
</evidence>
<reference evidence="3" key="1">
    <citation type="submission" date="2015-01" db="EMBL/GenBank/DDBJ databases">
        <authorList>
            <person name="Aksoy S."/>
            <person name="Warren W."/>
            <person name="Wilson R.K."/>
        </authorList>
    </citation>
    <scope>NUCLEOTIDE SEQUENCE [LARGE SCALE GENOMIC DNA]</scope>
    <source>
        <strain evidence="3">IAEA</strain>
    </source>
</reference>
<proteinExistence type="predicted"/>
<evidence type="ECO:0000256" key="1">
    <source>
        <dbReference type="SAM" id="MobiDB-lite"/>
    </source>
</evidence>
<accession>A0A1B0B417</accession>
<keyword evidence="3" id="KW-1185">Reference proteome</keyword>
<feature type="compositionally biased region" description="Basic and acidic residues" evidence="1">
    <location>
        <begin position="25"/>
        <end position="38"/>
    </location>
</feature>
<name>A0A1B0B417_9MUSC</name>